<proteinExistence type="predicted"/>
<organism evidence="1 2">
    <name type="scientific">Canavalia gladiata</name>
    <name type="common">Sword bean</name>
    <name type="synonym">Dolichos gladiatus</name>
    <dbReference type="NCBI Taxonomy" id="3824"/>
    <lineage>
        <taxon>Eukaryota</taxon>
        <taxon>Viridiplantae</taxon>
        <taxon>Streptophyta</taxon>
        <taxon>Embryophyta</taxon>
        <taxon>Tracheophyta</taxon>
        <taxon>Spermatophyta</taxon>
        <taxon>Magnoliopsida</taxon>
        <taxon>eudicotyledons</taxon>
        <taxon>Gunneridae</taxon>
        <taxon>Pentapetalae</taxon>
        <taxon>rosids</taxon>
        <taxon>fabids</taxon>
        <taxon>Fabales</taxon>
        <taxon>Fabaceae</taxon>
        <taxon>Papilionoideae</taxon>
        <taxon>50 kb inversion clade</taxon>
        <taxon>NPAAA clade</taxon>
        <taxon>indigoferoid/millettioid clade</taxon>
        <taxon>Phaseoleae</taxon>
        <taxon>Canavalia</taxon>
    </lineage>
</organism>
<dbReference type="InterPro" id="IPR011055">
    <property type="entry name" value="Dup_hybrid_motif"/>
</dbReference>
<name>A0AAN9PFV2_CANGL</name>
<dbReference type="Gene3D" id="2.70.70.10">
    <property type="entry name" value="Glucose Permease (Domain IIA)"/>
    <property type="match status" value="1"/>
</dbReference>
<dbReference type="Gene3D" id="1.10.530.10">
    <property type="match status" value="1"/>
</dbReference>
<comment type="caution">
    <text evidence="1">The sequence shown here is derived from an EMBL/GenBank/DDBJ whole genome shotgun (WGS) entry which is preliminary data.</text>
</comment>
<dbReference type="Proteomes" id="UP001367508">
    <property type="component" value="Unassembled WGS sequence"/>
</dbReference>
<protein>
    <submittedName>
        <fullName evidence="1">Uncharacterized protein</fullName>
    </submittedName>
</protein>
<evidence type="ECO:0000313" key="2">
    <source>
        <dbReference type="Proteomes" id="UP001367508"/>
    </source>
</evidence>
<evidence type="ECO:0000313" key="1">
    <source>
        <dbReference type="EMBL" id="KAK7296976.1"/>
    </source>
</evidence>
<dbReference type="AlphaFoldDB" id="A0AAN9PFV2"/>
<gene>
    <name evidence="1" type="ORF">VNO77_49217</name>
</gene>
<dbReference type="SUPFAM" id="SSF51261">
    <property type="entry name" value="Duplicated hybrid motif"/>
    <property type="match status" value="1"/>
</dbReference>
<accession>A0AAN9PFV2</accession>
<sequence>MYGDVHASMQFEYNQPSGQTGKPTNIAVGEMPLSGNLIVTTRFGMGRTNSDGSARTHAGLDIVNTNGDHKLYAIADGTVIANDWLNGGGKVEELRQAIESGRSIALISNLELEDLPPTASDYQLATSCCANPNDLAAVISFETAGSFSTNARNPKGSATGLIQFMQYTDGTGNKNTPRSQWDYWGMTRDQFGALSFSEQMKYVEKYFKDRGLRESKPTSLGQLYSLVMGVPSGGYTIARYPDVFRDNPAWDVNGDGVITGAEAVSGSQFKSHIRLDNQYYQAVQKLQDNPLSLNMKETDQKYIGIEKKLNALADTIKASNPAKSKDAAWNNSMSAVNSVYQICNKINAINSPMGGADALTAGSGYEFLIHPTTTLLSAKHDDIVEIVQGKIFFLAYNLLRLADGYDFFVQKDNEELETKHPMIAIYETLISPIDQNSTILFNEPHIETECTDVVIQMRPNEKLVSITGEGMSLGSIKLLETFVSLSYLYSDMAVEYSC</sequence>
<reference evidence="1 2" key="1">
    <citation type="submission" date="2024-01" db="EMBL/GenBank/DDBJ databases">
        <title>The genomes of 5 underutilized Papilionoideae crops provide insights into root nodulation and disease resistanc.</title>
        <authorList>
            <person name="Jiang F."/>
        </authorList>
    </citation>
    <scope>NUCLEOTIDE SEQUENCE [LARGE SCALE GENOMIC DNA]</scope>
    <source>
        <strain evidence="1">LVBAO_FW01</strain>
        <tissue evidence="1">Leaves</tissue>
    </source>
</reference>
<keyword evidence="2" id="KW-1185">Reference proteome</keyword>
<dbReference type="EMBL" id="JAYMYQ010000055">
    <property type="protein sequence ID" value="KAK7296976.1"/>
    <property type="molecule type" value="Genomic_DNA"/>
</dbReference>